<gene>
    <name evidence="2" type="ORF">GOODEAATRI_028434</name>
</gene>
<reference evidence="2 3" key="1">
    <citation type="submission" date="2021-06" db="EMBL/GenBank/DDBJ databases">
        <authorList>
            <person name="Palmer J.M."/>
        </authorList>
    </citation>
    <scope>NUCLEOTIDE SEQUENCE [LARGE SCALE GENOMIC DNA]</scope>
    <source>
        <strain evidence="2 3">GA_2019</strain>
        <tissue evidence="2">Muscle</tissue>
    </source>
</reference>
<feature type="transmembrane region" description="Helical" evidence="1">
    <location>
        <begin position="67"/>
        <end position="89"/>
    </location>
</feature>
<name>A0ABV0N5Y5_9TELE</name>
<keyword evidence="1" id="KW-0472">Membrane</keyword>
<comment type="caution">
    <text evidence="2">The sequence shown here is derived from an EMBL/GenBank/DDBJ whole genome shotgun (WGS) entry which is preliminary data.</text>
</comment>
<keyword evidence="1" id="KW-0812">Transmembrane</keyword>
<proteinExistence type="predicted"/>
<keyword evidence="3" id="KW-1185">Reference proteome</keyword>
<evidence type="ECO:0000313" key="3">
    <source>
        <dbReference type="Proteomes" id="UP001476798"/>
    </source>
</evidence>
<evidence type="ECO:0000256" key="1">
    <source>
        <dbReference type="SAM" id="Phobius"/>
    </source>
</evidence>
<sequence length="156" mass="17689">MAAPVDLELKKVVPKFCLWFGLILSGILSRQSSETQQADAGRDVHLAQQHTALRGFILQSKEEINNLFISVLSRVLMLVILSAVMYWVLNLESRKDAASKSFWMLGSLYLSLRYVRILVLIDLVRTFVLHLCFIRCCLLPTVGEVLHHLLAQAYCS</sequence>
<evidence type="ECO:0000313" key="2">
    <source>
        <dbReference type="EMBL" id="MEQ2166466.1"/>
    </source>
</evidence>
<protein>
    <submittedName>
        <fullName evidence="2">Uncharacterized protein</fullName>
    </submittedName>
</protein>
<keyword evidence="1" id="KW-1133">Transmembrane helix</keyword>
<dbReference type="Proteomes" id="UP001476798">
    <property type="component" value="Unassembled WGS sequence"/>
</dbReference>
<accession>A0ABV0N5Y5</accession>
<organism evidence="2 3">
    <name type="scientific">Goodea atripinnis</name>
    <dbReference type="NCBI Taxonomy" id="208336"/>
    <lineage>
        <taxon>Eukaryota</taxon>
        <taxon>Metazoa</taxon>
        <taxon>Chordata</taxon>
        <taxon>Craniata</taxon>
        <taxon>Vertebrata</taxon>
        <taxon>Euteleostomi</taxon>
        <taxon>Actinopterygii</taxon>
        <taxon>Neopterygii</taxon>
        <taxon>Teleostei</taxon>
        <taxon>Neoteleostei</taxon>
        <taxon>Acanthomorphata</taxon>
        <taxon>Ovalentaria</taxon>
        <taxon>Atherinomorphae</taxon>
        <taxon>Cyprinodontiformes</taxon>
        <taxon>Goodeidae</taxon>
        <taxon>Goodea</taxon>
    </lineage>
</organism>
<dbReference type="EMBL" id="JAHRIO010023931">
    <property type="protein sequence ID" value="MEQ2166466.1"/>
    <property type="molecule type" value="Genomic_DNA"/>
</dbReference>